<proteinExistence type="predicted"/>
<dbReference type="PROSITE" id="PS52015">
    <property type="entry name" value="TONB_CTD"/>
    <property type="match status" value="1"/>
</dbReference>
<dbReference type="Pfam" id="PF03544">
    <property type="entry name" value="TonB_C"/>
    <property type="match status" value="1"/>
</dbReference>
<dbReference type="EMBL" id="JAJNEC010000006">
    <property type="protein sequence ID" value="MCD2424992.1"/>
    <property type="molecule type" value="Genomic_DNA"/>
</dbReference>
<dbReference type="InterPro" id="IPR037682">
    <property type="entry name" value="TonB_C"/>
</dbReference>
<gene>
    <name evidence="3" type="ORF">LQ567_19565</name>
</gene>
<feature type="signal peptide" evidence="1">
    <location>
        <begin position="1"/>
        <end position="19"/>
    </location>
</feature>
<evidence type="ECO:0000313" key="3">
    <source>
        <dbReference type="EMBL" id="MCD2424992.1"/>
    </source>
</evidence>
<evidence type="ECO:0000256" key="1">
    <source>
        <dbReference type="SAM" id="SignalP"/>
    </source>
</evidence>
<evidence type="ECO:0000259" key="2">
    <source>
        <dbReference type="PROSITE" id="PS52015"/>
    </source>
</evidence>
<dbReference type="Gene3D" id="3.90.930.1">
    <property type="match status" value="1"/>
</dbReference>
<evidence type="ECO:0000313" key="4">
    <source>
        <dbReference type="Proteomes" id="UP001199816"/>
    </source>
</evidence>
<feature type="chain" id="PRO_5046151732" evidence="1">
    <location>
        <begin position="20"/>
        <end position="321"/>
    </location>
</feature>
<protein>
    <submittedName>
        <fullName evidence="3">Energy transducer TonB</fullName>
    </submittedName>
</protein>
<dbReference type="Gene3D" id="3.30.1150.10">
    <property type="match status" value="1"/>
</dbReference>
<feature type="domain" description="TonB C-terminal" evidence="2">
    <location>
        <begin position="207"/>
        <end position="303"/>
    </location>
</feature>
<accession>A0ABS8PV88</accession>
<reference evidence="3 4" key="1">
    <citation type="submission" date="2021-11" db="EMBL/GenBank/DDBJ databases">
        <title>Genomic of Niabella pedocola.</title>
        <authorList>
            <person name="Wu T."/>
        </authorList>
    </citation>
    <scope>NUCLEOTIDE SEQUENCE [LARGE SCALE GENOMIC DNA]</scope>
    <source>
        <strain evidence="3 4">JCM 31011</strain>
    </source>
</reference>
<sequence length="321" mass="36226">MKTILPAFLMLMLSLSANGQIKRYTYYFDASLAPAQKEKAFIYGKGVKQDSAVWVDFFLIPNDQKIFSASYTDSSLNILHGKSIDYHKNGRVQLVKRYRYNVQDGLTQKWDDRGRQTDSILYTGGAAVFKKQFRYFKENTVLNEIITDSILNTLEDISYDTTGRKIRAVIFSGNTGVEKIYHPDGTVTNGDSLYTREDKDASFPGGPKAWASYLTRTLDGSRPVRAGAPEGQYKVVVQFIVNKDGTLLDIKALSTNGYGMEDEALRVIRNSGKWNPAMQYGRLVKAYRRQPITFSISKGTLTSDRNILQPSRRSSQAPSIW</sequence>
<dbReference type="RefSeq" id="WP_231007375.1">
    <property type="nucleotide sequence ID" value="NZ_JAJNEC010000006.1"/>
</dbReference>
<keyword evidence="1" id="KW-0732">Signal</keyword>
<name>A0ABS8PV88_9BACT</name>
<organism evidence="3 4">
    <name type="scientific">Niabella pedocola</name>
    <dbReference type="NCBI Taxonomy" id="1752077"/>
    <lineage>
        <taxon>Bacteria</taxon>
        <taxon>Pseudomonadati</taxon>
        <taxon>Bacteroidota</taxon>
        <taxon>Chitinophagia</taxon>
        <taxon>Chitinophagales</taxon>
        <taxon>Chitinophagaceae</taxon>
        <taxon>Niabella</taxon>
    </lineage>
</organism>
<dbReference type="SUPFAM" id="SSF74653">
    <property type="entry name" value="TolA/TonB C-terminal domain"/>
    <property type="match status" value="1"/>
</dbReference>
<keyword evidence="4" id="KW-1185">Reference proteome</keyword>
<dbReference type="Proteomes" id="UP001199816">
    <property type="component" value="Unassembled WGS sequence"/>
</dbReference>
<comment type="caution">
    <text evidence="3">The sequence shown here is derived from an EMBL/GenBank/DDBJ whole genome shotgun (WGS) entry which is preliminary data.</text>
</comment>